<name>A0A5D4XN23_9GAMM</name>
<keyword evidence="7" id="KW-1133">Transmembrane helix</keyword>
<keyword evidence="5" id="KW-0802">TPR repeat</keyword>
<dbReference type="Gene3D" id="1.25.40.10">
    <property type="entry name" value="Tetratricopeptide repeat domain"/>
    <property type="match status" value="2"/>
</dbReference>
<dbReference type="RefSeq" id="WP_149102596.1">
    <property type="nucleotide sequence ID" value="NZ_VTFT01000001.1"/>
</dbReference>
<dbReference type="InterPro" id="IPR008271">
    <property type="entry name" value="Ser/Thr_kinase_AS"/>
</dbReference>
<evidence type="ECO:0000313" key="9">
    <source>
        <dbReference type="EMBL" id="TYT26046.1"/>
    </source>
</evidence>
<dbReference type="Gene3D" id="3.30.200.20">
    <property type="entry name" value="Phosphorylase Kinase, domain 1"/>
    <property type="match status" value="1"/>
</dbReference>
<gene>
    <name evidence="9" type="ORF">FZO89_07135</name>
</gene>
<dbReference type="InterPro" id="IPR017441">
    <property type="entry name" value="Protein_kinase_ATP_BS"/>
</dbReference>
<keyword evidence="4 6" id="KW-0067">ATP-binding</keyword>
<keyword evidence="10" id="KW-1185">Reference proteome</keyword>
<dbReference type="PROSITE" id="PS00108">
    <property type="entry name" value="PROTEIN_KINASE_ST"/>
    <property type="match status" value="1"/>
</dbReference>
<keyword evidence="7" id="KW-0472">Membrane</keyword>
<evidence type="ECO:0000256" key="7">
    <source>
        <dbReference type="SAM" id="Phobius"/>
    </source>
</evidence>
<evidence type="ECO:0000259" key="8">
    <source>
        <dbReference type="PROSITE" id="PS50011"/>
    </source>
</evidence>
<comment type="caution">
    <text evidence="9">The sequence shown here is derived from an EMBL/GenBank/DDBJ whole genome shotgun (WGS) entry which is preliminary data.</text>
</comment>
<dbReference type="SUPFAM" id="SSF48452">
    <property type="entry name" value="TPR-like"/>
    <property type="match status" value="2"/>
</dbReference>
<dbReference type="GO" id="GO:0004674">
    <property type="term" value="F:protein serine/threonine kinase activity"/>
    <property type="evidence" value="ECO:0007669"/>
    <property type="project" value="TreeGrafter"/>
</dbReference>
<dbReference type="PANTHER" id="PTHR43289">
    <property type="entry name" value="MITOGEN-ACTIVATED PROTEIN KINASE KINASE KINASE 20-RELATED"/>
    <property type="match status" value="1"/>
</dbReference>
<dbReference type="InterPro" id="IPR011990">
    <property type="entry name" value="TPR-like_helical_dom_sf"/>
</dbReference>
<dbReference type="Gene3D" id="1.10.510.10">
    <property type="entry name" value="Transferase(Phosphotransferase) domain 1"/>
    <property type="match status" value="1"/>
</dbReference>
<dbReference type="SMART" id="SM00220">
    <property type="entry name" value="S_TKc"/>
    <property type="match status" value="1"/>
</dbReference>
<dbReference type="SUPFAM" id="SSF56112">
    <property type="entry name" value="Protein kinase-like (PK-like)"/>
    <property type="match status" value="1"/>
</dbReference>
<accession>A0A5D4XN23</accession>
<dbReference type="InterPro" id="IPR019734">
    <property type="entry name" value="TPR_rpt"/>
</dbReference>
<reference evidence="9 10" key="1">
    <citation type="submission" date="2019-08" db="EMBL/GenBank/DDBJ databases">
        <title>Luteimonas viscosus sp. nov., isolated from soil of a sunflower field.</title>
        <authorList>
            <person name="Jianli Z."/>
            <person name="Ying Z."/>
        </authorList>
    </citation>
    <scope>NUCLEOTIDE SEQUENCE [LARGE SCALE GENOMIC DNA]</scope>
    <source>
        <strain evidence="9 10">XBU10</strain>
    </source>
</reference>
<sequence length="933" mass="100508">MSDGASRAGDWQAALALVERLLDLPPGEREAALRAGAATPDIRELAARMLAADRQPSVLDMPLANVPAGDTGPTDLVGRRIGRWLLTGLLGHGGMSVVYRARSLTPPAGQEAALKLLSMAAATAAGRARFGREIEILVRLRHPGIAPLHEAGVAADGTPWFAMALVEGIDIATWCREQGPGVAQRVELLLQVCDAVAHAHRHLVIHRDIKPSNVMVDAEGRAILLDFGISRMLEAGAADVTGTGTYAFTPRYAAPEQIAGGAITTATDVYGLGSLLHLLLLGGAPQFPAHAPDAECVHPATLARREGDRALRKALSGDLGEILHKSLARDPARRYPGASELATDLRAWKAGEPVAARQGGRAYRMRRFVARHRLPVALGTGMVLALAVGAALALWQRQEALHQAGQARAAANSSMRQLAFLRTLLDMLVPSNEAEAAMGREAVIGEAARRARTELSGQPVELAAVQVQLGRLYRRIGRFDEAEQLLDQAMDLAEGNGGFGVPQRVEILLARAQLMTDRKQDPERAEAYYREAIAMLSAVRGSLEQWQSAKRSYAVHLGNRGDYDDALSQVRDALSHCDEAVATSMECQLLHYQLGTIYGHQGRVGEAIGQLERAERGLRDHHPSAQTTWFVVVRALAAAYAQVGRYAQAVDLLRDMLDSHARVFGRPTVDSIQALTTLADALDRLGLFDQAVDAAKQAMEQAASIHGASSSQYANAVTALGNARYRYGDWSGALEDYRRSHALMLEIHGAEHAAVAIAEGNVGNALRDGGDARAALPWQRAATERMARTLGTDSRRYAARLSNLARTRFALGQLDQARAGFDRAIELYRRHGSEDDFAPHYIRANRALVRAAQGETRQARLDVLEGMEGVVASQGARSGMALESLAWALTLHCRPAPSADCAPLRRRAQAVLQEQAALPPLERRMLSAALADD</sequence>
<keyword evidence="7" id="KW-0812">Transmembrane</keyword>
<keyword evidence="1" id="KW-0808">Transferase</keyword>
<evidence type="ECO:0000313" key="10">
    <source>
        <dbReference type="Proteomes" id="UP000324973"/>
    </source>
</evidence>
<evidence type="ECO:0000256" key="5">
    <source>
        <dbReference type="PROSITE-ProRule" id="PRU00339"/>
    </source>
</evidence>
<dbReference type="InterPro" id="IPR000719">
    <property type="entry name" value="Prot_kinase_dom"/>
</dbReference>
<feature type="domain" description="Protein kinase" evidence="8">
    <location>
        <begin position="84"/>
        <end position="349"/>
    </location>
</feature>
<dbReference type="Pfam" id="PF13424">
    <property type="entry name" value="TPR_12"/>
    <property type="match status" value="3"/>
</dbReference>
<dbReference type="PROSITE" id="PS50005">
    <property type="entry name" value="TPR"/>
    <property type="match status" value="1"/>
</dbReference>
<protein>
    <submittedName>
        <fullName evidence="9">Tetratricopeptide repeat protein</fullName>
    </submittedName>
</protein>
<dbReference type="Pfam" id="PF00069">
    <property type="entry name" value="Pkinase"/>
    <property type="match status" value="1"/>
</dbReference>
<organism evidence="9 10">
    <name type="scientific">Luteimonas viscosa</name>
    <dbReference type="NCBI Taxonomy" id="1132694"/>
    <lineage>
        <taxon>Bacteria</taxon>
        <taxon>Pseudomonadati</taxon>
        <taxon>Pseudomonadota</taxon>
        <taxon>Gammaproteobacteria</taxon>
        <taxon>Lysobacterales</taxon>
        <taxon>Lysobacteraceae</taxon>
        <taxon>Luteimonas</taxon>
    </lineage>
</organism>
<dbReference type="PROSITE" id="PS50011">
    <property type="entry name" value="PROTEIN_KINASE_DOM"/>
    <property type="match status" value="1"/>
</dbReference>
<dbReference type="SMART" id="SM00028">
    <property type="entry name" value="TPR"/>
    <property type="match status" value="5"/>
</dbReference>
<dbReference type="EMBL" id="VTFT01000001">
    <property type="protein sequence ID" value="TYT26046.1"/>
    <property type="molecule type" value="Genomic_DNA"/>
</dbReference>
<feature type="transmembrane region" description="Helical" evidence="7">
    <location>
        <begin position="374"/>
        <end position="395"/>
    </location>
</feature>
<dbReference type="AlphaFoldDB" id="A0A5D4XN23"/>
<dbReference type="GO" id="GO:0005524">
    <property type="term" value="F:ATP binding"/>
    <property type="evidence" value="ECO:0007669"/>
    <property type="project" value="UniProtKB-UniRule"/>
</dbReference>
<feature type="binding site" evidence="6">
    <location>
        <position position="115"/>
    </location>
    <ligand>
        <name>ATP</name>
        <dbReference type="ChEBI" id="CHEBI:30616"/>
    </ligand>
</feature>
<evidence type="ECO:0000256" key="1">
    <source>
        <dbReference type="ARBA" id="ARBA00022679"/>
    </source>
</evidence>
<evidence type="ECO:0000256" key="4">
    <source>
        <dbReference type="ARBA" id="ARBA00022840"/>
    </source>
</evidence>
<dbReference type="PANTHER" id="PTHR43289:SF6">
    <property type="entry name" value="SERINE_THREONINE-PROTEIN KINASE NEKL-3"/>
    <property type="match status" value="1"/>
</dbReference>
<dbReference type="PROSITE" id="PS00107">
    <property type="entry name" value="PROTEIN_KINASE_ATP"/>
    <property type="match status" value="1"/>
</dbReference>
<dbReference type="OrthoDB" id="9801841at2"/>
<keyword evidence="3" id="KW-0418">Kinase</keyword>
<keyword evidence="2 6" id="KW-0547">Nucleotide-binding</keyword>
<dbReference type="Proteomes" id="UP000324973">
    <property type="component" value="Unassembled WGS sequence"/>
</dbReference>
<evidence type="ECO:0000256" key="2">
    <source>
        <dbReference type="ARBA" id="ARBA00022741"/>
    </source>
</evidence>
<proteinExistence type="predicted"/>
<dbReference type="InterPro" id="IPR011009">
    <property type="entry name" value="Kinase-like_dom_sf"/>
</dbReference>
<evidence type="ECO:0000256" key="6">
    <source>
        <dbReference type="PROSITE-ProRule" id="PRU10141"/>
    </source>
</evidence>
<dbReference type="CDD" id="cd14014">
    <property type="entry name" value="STKc_PknB_like"/>
    <property type="match status" value="1"/>
</dbReference>
<feature type="repeat" description="TPR" evidence="5">
    <location>
        <begin position="463"/>
        <end position="496"/>
    </location>
</feature>
<evidence type="ECO:0000256" key="3">
    <source>
        <dbReference type="ARBA" id="ARBA00022777"/>
    </source>
</evidence>